<dbReference type="PROSITE" id="PS51168">
    <property type="entry name" value="CHORISMATE_MUT_2"/>
    <property type="match status" value="1"/>
</dbReference>
<accession>A0A7W8MHC3</accession>
<evidence type="ECO:0000256" key="2">
    <source>
        <dbReference type="ARBA" id="ARBA00023235"/>
    </source>
</evidence>
<dbReference type="GO" id="GO:0004106">
    <property type="term" value="F:chorismate mutase activity"/>
    <property type="evidence" value="ECO:0007669"/>
    <property type="project" value="UniProtKB-EC"/>
</dbReference>
<proteinExistence type="predicted"/>
<dbReference type="InterPro" id="IPR051331">
    <property type="entry name" value="Chorismate_mutase-related"/>
</dbReference>
<keyword evidence="5" id="KW-0456">Lyase</keyword>
<dbReference type="PANTHER" id="PTHR38041:SF1">
    <property type="entry name" value="CHORISMATE MUTASE"/>
    <property type="match status" value="1"/>
</dbReference>
<keyword evidence="6" id="KW-1185">Reference proteome</keyword>
<dbReference type="GO" id="GO:0016835">
    <property type="term" value="F:carbon-oxygen lyase activity"/>
    <property type="evidence" value="ECO:0007669"/>
    <property type="project" value="InterPro"/>
</dbReference>
<comment type="caution">
    <text evidence="5">The sequence shown here is derived from an EMBL/GenBank/DDBJ whole genome shotgun (WGS) entry which is preliminary data.</text>
</comment>
<evidence type="ECO:0000259" key="4">
    <source>
        <dbReference type="PROSITE" id="PS51168"/>
    </source>
</evidence>
<feature type="binding site" evidence="3">
    <location>
        <position position="40"/>
    </location>
    <ligand>
        <name>substrate</name>
    </ligand>
</feature>
<protein>
    <recommendedName>
        <fullName evidence="1">chorismate mutase</fullName>
        <ecNumber evidence="1">5.4.99.5</ecNumber>
    </recommendedName>
</protein>
<dbReference type="GO" id="GO:0046417">
    <property type="term" value="P:chorismate metabolic process"/>
    <property type="evidence" value="ECO:0007669"/>
    <property type="project" value="InterPro"/>
</dbReference>
<feature type="binding site" evidence="3">
    <location>
        <position position="23"/>
    </location>
    <ligand>
        <name>substrate</name>
    </ligand>
</feature>
<dbReference type="PANTHER" id="PTHR38041">
    <property type="entry name" value="CHORISMATE MUTASE"/>
    <property type="match status" value="1"/>
</dbReference>
<dbReference type="AlphaFoldDB" id="A0A7W8MHC3"/>
<evidence type="ECO:0000313" key="5">
    <source>
        <dbReference type="EMBL" id="MBB5292107.1"/>
    </source>
</evidence>
<dbReference type="Pfam" id="PF01817">
    <property type="entry name" value="CM_2"/>
    <property type="match status" value="1"/>
</dbReference>
<dbReference type="EMBL" id="JACHFZ010000003">
    <property type="protein sequence ID" value="MBB5292107.1"/>
    <property type="molecule type" value="Genomic_DNA"/>
</dbReference>
<name>A0A7W8MHC3_9CAUL</name>
<feature type="binding site" evidence="3">
    <location>
        <position position="51"/>
    </location>
    <ligand>
        <name>substrate</name>
    </ligand>
</feature>
<dbReference type="EC" id="5.4.99.5" evidence="1"/>
<dbReference type="GO" id="GO:0009697">
    <property type="term" value="P:salicylic acid biosynthetic process"/>
    <property type="evidence" value="ECO:0007669"/>
    <property type="project" value="InterPro"/>
</dbReference>
<dbReference type="InterPro" id="IPR036979">
    <property type="entry name" value="CM_dom_sf"/>
</dbReference>
<dbReference type="InterPro" id="IPR002701">
    <property type="entry name" value="CM_II_prokaryot"/>
</dbReference>
<dbReference type="InterPro" id="IPR008241">
    <property type="entry name" value="Isochorismate_pyruvate-lyase"/>
</dbReference>
<organism evidence="5 6">
    <name type="scientific">Brevundimonas basaltis</name>
    <dbReference type="NCBI Taxonomy" id="472166"/>
    <lineage>
        <taxon>Bacteria</taxon>
        <taxon>Pseudomonadati</taxon>
        <taxon>Pseudomonadota</taxon>
        <taxon>Alphaproteobacteria</taxon>
        <taxon>Caulobacterales</taxon>
        <taxon>Caulobacteraceae</taxon>
        <taxon>Brevundimonas</taxon>
    </lineage>
</organism>
<evidence type="ECO:0000256" key="1">
    <source>
        <dbReference type="ARBA" id="ARBA00012404"/>
    </source>
</evidence>
<dbReference type="PIRSF" id="PIRSF029775">
    <property type="entry name" value="Isochor_pyr_lyas"/>
    <property type="match status" value="1"/>
</dbReference>
<feature type="domain" description="Chorismate mutase" evidence="4">
    <location>
        <begin position="13"/>
        <end position="103"/>
    </location>
</feature>
<gene>
    <name evidence="5" type="ORF">HNQ67_001627</name>
</gene>
<dbReference type="SMART" id="SM00830">
    <property type="entry name" value="CM_2"/>
    <property type="match status" value="1"/>
</dbReference>
<evidence type="ECO:0000313" key="6">
    <source>
        <dbReference type="Proteomes" id="UP000566663"/>
    </source>
</evidence>
<sequence>MSDSVTIDPRTAPEACQTMADVRHGVDALDRALVVLLAERQRYMDAAARIKPDRSVVHDDARIEDVVSKVLAAAGPAGLSPAIAEPVWRTLIDRCIAHEFAAWDRTRA</sequence>
<keyword evidence="2" id="KW-0413">Isomerase</keyword>
<feature type="binding site" evidence="3">
    <location>
        <position position="99"/>
    </location>
    <ligand>
        <name>substrate</name>
    </ligand>
</feature>
<reference evidence="5 6" key="1">
    <citation type="submission" date="2020-08" db="EMBL/GenBank/DDBJ databases">
        <title>Genomic Encyclopedia of Type Strains, Phase IV (KMG-IV): sequencing the most valuable type-strain genomes for metagenomic binning, comparative biology and taxonomic classification.</title>
        <authorList>
            <person name="Goeker M."/>
        </authorList>
    </citation>
    <scope>NUCLEOTIDE SEQUENCE [LARGE SCALE GENOMIC DNA]</scope>
    <source>
        <strain evidence="5 6">DSM 25335</strain>
    </source>
</reference>
<dbReference type="SUPFAM" id="SSF48600">
    <property type="entry name" value="Chorismate mutase II"/>
    <property type="match status" value="1"/>
</dbReference>
<keyword evidence="5" id="KW-0670">Pyruvate</keyword>
<dbReference type="InterPro" id="IPR036263">
    <property type="entry name" value="Chorismate_II_sf"/>
</dbReference>
<dbReference type="Proteomes" id="UP000566663">
    <property type="component" value="Unassembled WGS sequence"/>
</dbReference>
<evidence type="ECO:0000256" key="3">
    <source>
        <dbReference type="PIRSR" id="PIRSR029775-1"/>
    </source>
</evidence>
<dbReference type="Gene3D" id="1.20.59.10">
    <property type="entry name" value="Chorismate mutase"/>
    <property type="match status" value="1"/>
</dbReference>